<dbReference type="GO" id="GO:0005507">
    <property type="term" value="F:copper ion binding"/>
    <property type="evidence" value="ECO:0007669"/>
    <property type="project" value="InterPro"/>
</dbReference>
<feature type="transmembrane region" description="Helical" evidence="5">
    <location>
        <begin position="664"/>
        <end position="690"/>
    </location>
</feature>
<dbReference type="AlphaFoldDB" id="A0AAE0W0A3"/>
<dbReference type="GO" id="GO:0016491">
    <property type="term" value="F:oxidoreductase activity"/>
    <property type="evidence" value="ECO:0007669"/>
    <property type="project" value="UniProtKB-KW"/>
</dbReference>
<dbReference type="InterPro" id="IPR011706">
    <property type="entry name" value="Cu-oxidase_C"/>
</dbReference>
<reference evidence="10" key="3">
    <citation type="submission" date="2023-05" db="EMBL/GenBank/DDBJ databases">
        <authorList>
            <person name="Smith C.H."/>
        </authorList>
    </citation>
    <scope>NUCLEOTIDE SEQUENCE</scope>
    <source>
        <strain evidence="10">CHS0354</strain>
        <tissue evidence="10">Mantle</tissue>
    </source>
</reference>
<keyword evidence="5" id="KW-0812">Transmembrane</keyword>
<organism evidence="10 11">
    <name type="scientific">Potamilus streckersoni</name>
    <dbReference type="NCBI Taxonomy" id="2493646"/>
    <lineage>
        <taxon>Eukaryota</taxon>
        <taxon>Metazoa</taxon>
        <taxon>Spiralia</taxon>
        <taxon>Lophotrochozoa</taxon>
        <taxon>Mollusca</taxon>
        <taxon>Bivalvia</taxon>
        <taxon>Autobranchia</taxon>
        <taxon>Heteroconchia</taxon>
        <taxon>Palaeoheterodonta</taxon>
        <taxon>Unionida</taxon>
        <taxon>Unionoidea</taxon>
        <taxon>Unionidae</taxon>
        <taxon>Ambleminae</taxon>
        <taxon>Lampsilini</taxon>
        <taxon>Potamilus</taxon>
    </lineage>
</organism>
<evidence type="ECO:0000256" key="6">
    <source>
        <dbReference type="SAM" id="SignalP"/>
    </source>
</evidence>
<comment type="similarity">
    <text evidence="1">Belongs to the multicopper oxidase family.</text>
</comment>
<comment type="caution">
    <text evidence="10">The sequence shown here is derived from an EMBL/GenBank/DDBJ whole genome shotgun (WGS) entry which is preliminary data.</text>
</comment>
<dbReference type="CDD" id="cd13884">
    <property type="entry name" value="CuRO_2_tcLCC_insect_like"/>
    <property type="match status" value="1"/>
</dbReference>
<feature type="signal peptide" evidence="6">
    <location>
        <begin position="1"/>
        <end position="23"/>
    </location>
</feature>
<dbReference type="GO" id="GO:0005886">
    <property type="term" value="C:plasma membrane"/>
    <property type="evidence" value="ECO:0007669"/>
    <property type="project" value="TreeGrafter"/>
</dbReference>
<dbReference type="PANTHER" id="PTHR11709">
    <property type="entry name" value="MULTI-COPPER OXIDASE"/>
    <property type="match status" value="1"/>
</dbReference>
<evidence type="ECO:0000313" key="11">
    <source>
        <dbReference type="Proteomes" id="UP001195483"/>
    </source>
</evidence>
<evidence type="ECO:0000313" key="10">
    <source>
        <dbReference type="EMBL" id="KAK3595590.1"/>
    </source>
</evidence>
<keyword evidence="3" id="KW-0560">Oxidoreductase</keyword>
<dbReference type="Pfam" id="PF07732">
    <property type="entry name" value="Cu-oxidase_3"/>
    <property type="match status" value="1"/>
</dbReference>
<dbReference type="CDD" id="cd13858">
    <property type="entry name" value="CuRO_1_tcLCC2_insect_like"/>
    <property type="match status" value="1"/>
</dbReference>
<evidence type="ECO:0008006" key="12">
    <source>
        <dbReference type="Google" id="ProtNLM"/>
    </source>
</evidence>
<keyword evidence="6" id="KW-0732">Signal</keyword>
<feature type="domain" description="Plastocyanin-like" evidence="7">
    <location>
        <begin position="200"/>
        <end position="367"/>
    </location>
</feature>
<dbReference type="EMBL" id="JAEAOA010000613">
    <property type="protein sequence ID" value="KAK3595590.1"/>
    <property type="molecule type" value="Genomic_DNA"/>
</dbReference>
<dbReference type="Pfam" id="PF00394">
    <property type="entry name" value="Cu-oxidase"/>
    <property type="match status" value="1"/>
</dbReference>
<accession>A0AAE0W0A3</accession>
<dbReference type="Gene3D" id="2.60.40.420">
    <property type="entry name" value="Cupredoxins - blue copper proteins"/>
    <property type="match status" value="3"/>
</dbReference>
<feature type="chain" id="PRO_5042030182" description="Laccase" evidence="6">
    <location>
        <begin position="24"/>
        <end position="711"/>
    </location>
</feature>
<dbReference type="Proteomes" id="UP001195483">
    <property type="component" value="Unassembled WGS sequence"/>
</dbReference>
<evidence type="ECO:0000259" key="8">
    <source>
        <dbReference type="Pfam" id="PF07731"/>
    </source>
</evidence>
<keyword evidence="5" id="KW-1133">Transmembrane helix</keyword>
<keyword evidence="11" id="KW-1185">Reference proteome</keyword>
<dbReference type="InterPro" id="IPR001117">
    <property type="entry name" value="Cu-oxidase_2nd"/>
</dbReference>
<dbReference type="InterPro" id="IPR011707">
    <property type="entry name" value="Cu-oxidase-like_N"/>
</dbReference>
<evidence type="ECO:0000256" key="2">
    <source>
        <dbReference type="ARBA" id="ARBA00022723"/>
    </source>
</evidence>
<protein>
    <recommendedName>
        <fullName evidence="12">Laccase</fullName>
    </recommendedName>
</protein>
<dbReference type="GO" id="GO:0006826">
    <property type="term" value="P:iron ion transport"/>
    <property type="evidence" value="ECO:0007669"/>
    <property type="project" value="TreeGrafter"/>
</dbReference>
<dbReference type="InterPro" id="IPR045087">
    <property type="entry name" value="Cu-oxidase_fam"/>
</dbReference>
<feature type="domain" description="Plastocyanin-like" evidence="8">
    <location>
        <begin position="450"/>
        <end position="623"/>
    </location>
</feature>
<evidence type="ECO:0000259" key="9">
    <source>
        <dbReference type="Pfam" id="PF07732"/>
    </source>
</evidence>
<gene>
    <name evidence="10" type="ORF">CHS0354_009547</name>
</gene>
<keyword evidence="2" id="KW-0479">Metal-binding</keyword>
<dbReference type="CDD" id="cd13905">
    <property type="entry name" value="CuRO_3_tcLLC2_insect_like"/>
    <property type="match status" value="1"/>
</dbReference>
<reference evidence="10" key="2">
    <citation type="journal article" date="2021" name="Genome Biol. Evol.">
        <title>Developing a high-quality reference genome for a parasitic bivalve with doubly uniparental inheritance (Bivalvia: Unionida).</title>
        <authorList>
            <person name="Smith C.H."/>
        </authorList>
    </citation>
    <scope>NUCLEOTIDE SEQUENCE</scope>
    <source>
        <strain evidence="10">CHS0354</strain>
        <tissue evidence="10">Mantle</tissue>
    </source>
</reference>
<dbReference type="PANTHER" id="PTHR11709:SF394">
    <property type="entry name" value="FI03373P-RELATED"/>
    <property type="match status" value="1"/>
</dbReference>
<dbReference type="SUPFAM" id="SSF49503">
    <property type="entry name" value="Cupredoxins"/>
    <property type="match status" value="3"/>
</dbReference>
<evidence type="ECO:0000256" key="3">
    <source>
        <dbReference type="ARBA" id="ARBA00023002"/>
    </source>
</evidence>
<proteinExistence type="inferred from homology"/>
<dbReference type="FunFam" id="2.60.40.420:FF:000045">
    <property type="entry name" value="Laccase 2"/>
    <property type="match status" value="1"/>
</dbReference>
<evidence type="ECO:0000256" key="4">
    <source>
        <dbReference type="ARBA" id="ARBA00023008"/>
    </source>
</evidence>
<reference evidence="10" key="1">
    <citation type="journal article" date="2021" name="Genome Biol. Evol.">
        <title>A High-Quality Reference Genome for a Parasitic Bivalve with Doubly Uniparental Inheritance (Bivalvia: Unionida).</title>
        <authorList>
            <person name="Smith C.H."/>
        </authorList>
    </citation>
    <scope>NUCLEOTIDE SEQUENCE</scope>
    <source>
        <strain evidence="10">CHS0354</strain>
    </source>
</reference>
<dbReference type="InterPro" id="IPR002355">
    <property type="entry name" value="Cu_oxidase_Cu_BS"/>
</dbReference>
<evidence type="ECO:0000256" key="1">
    <source>
        <dbReference type="ARBA" id="ARBA00010609"/>
    </source>
</evidence>
<keyword evidence="4" id="KW-0186">Copper</keyword>
<dbReference type="InterPro" id="IPR008972">
    <property type="entry name" value="Cupredoxin"/>
</dbReference>
<evidence type="ECO:0000256" key="5">
    <source>
        <dbReference type="SAM" id="Phobius"/>
    </source>
</evidence>
<dbReference type="PROSITE" id="PS00080">
    <property type="entry name" value="MULTICOPPER_OXIDASE2"/>
    <property type="match status" value="1"/>
</dbReference>
<feature type="domain" description="Plastocyanin-like" evidence="9">
    <location>
        <begin position="89"/>
        <end position="191"/>
    </location>
</feature>
<evidence type="ECO:0000259" key="7">
    <source>
        <dbReference type="Pfam" id="PF00394"/>
    </source>
</evidence>
<name>A0AAE0W0A3_9BIVA</name>
<sequence length="711" mass="80017">MKEMKPFRLEFLVLIIAVTKTICGKDCSEADKECEFHLELDHHLTMMNNKDLVFPYSGRIYKYDVTNTSNAVPIDINGVITADGWEQPRLVALFNGMFPGPPIIVYRGQIVIVHVKNKLKSEAATIHWHGLHQRGTPWMDGVPFVTQCPILPGQTFTYKFIAEPKGTFWYHSHMGSQLTMGAFGAFIIHEKGETNTSKEHIMTIQDWNHDWDAAMDYMKMAYGMFEQRKKIAPSRSIDGAFFSMFRAQSGLINGRGRYYNPITGLHNEAPLNTFEVVQGQAYRFRVIGAGALYPFRISIDEHNLTIIASDGFDLESVVVESFIINPGERFDFILYADKPVSNYWIRGKTLEVDKNHTTEAILRYKGAPANEPNTSRRSCTQNDPCIVVNCPFSYFPAQDYSNCKTLDQLRTKDDTDPAPEIEPGKFKEFFLNFAFPGTTFTPASVNGRAFEQPTVSTLTQSQELYSSCDRLDCGEEKICKCTHSVSIDYGDTVQMVLLNMGIGKGWSHPIHLHGHTFYVLKMGYGQYNVTTAKIIGDNLDINCGGNPDRSQSFCNKATWANENWQGGNVPGLELMRPLRKDTIIVPTGGYVVIRLKADNPGLWNFHCHIDLHNVDGMQMLVNESFYHVPKPPLGFPMCWDYPSDNHSKMGGNTADGGYCSATSYLTAIGILAGILSLEFLIIVGMCLYNWRTKSTKDSRNISGEHQNPAFN</sequence>
<dbReference type="Pfam" id="PF07731">
    <property type="entry name" value="Cu-oxidase_2"/>
    <property type="match status" value="1"/>
</dbReference>
<keyword evidence="5" id="KW-0472">Membrane</keyword>